<dbReference type="eggNOG" id="ENOG5033IFB">
    <property type="taxonomic scope" value="Bacteria"/>
</dbReference>
<feature type="transmembrane region" description="Helical" evidence="1">
    <location>
        <begin position="56"/>
        <end position="74"/>
    </location>
</feature>
<keyword evidence="1" id="KW-0812">Transmembrane</keyword>
<reference evidence="3" key="1">
    <citation type="submission" date="2013-09" db="EMBL/GenBank/DDBJ databases">
        <authorList>
            <person name="Zeng Z."/>
            <person name="Chen C."/>
        </authorList>
    </citation>
    <scope>NUCLEOTIDE SEQUENCE [LARGE SCALE GENOMIC DNA]</scope>
    <source>
        <strain evidence="3">DK69</strain>
    </source>
</reference>
<dbReference type="AlphaFoldDB" id="A0A0A2MTS6"/>
<feature type="transmembrane region" description="Helical" evidence="1">
    <location>
        <begin position="174"/>
        <end position="193"/>
    </location>
</feature>
<keyword evidence="3" id="KW-1185">Reference proteome</keyword>
<evidence type="ECO:0000313" key="3">
    <source>
        <dbReference type="Proteomes" id="UP000030149"/>
    </source>
</evidence>
<dbReference type="RefSeq" id="WP_035630407.1">
    <property type="nucleotide sequence ID" value="NZ_AVCS01000028.1"/>
</dbReference>
<protein>
    <recommendedName>
        <fullName evidence="4">YhhN-like protein</fullName>
    </recommendedName>
</protein>
<gene>
    <name evidence="2" type="ORF">Q767_08560</name>
</gene>
<feature type="transmembrane region" description="Helical" evidence="1">
    <location>
        <begin position="80"/>
        <end position="103"/>
    </location>
</feature>
<dbReference type="PATRIC" id="fig|1107311.5.peg.2936"/>
<feature type="transmembrane region" description="Helical" evidence="1">
    <location>
        <begin position="7"/>
        <end position="24"/>
    </location>
</feature>
<proteinExistence type="predicted"/>
<keyword evidence="1" id="KW-0472">Membrane</keyword>
<evidence type="ECO:0008006" key="4">
    <source>
        <dbReference type="Google" id="ProtNLM"/>
    </source>
</evidence>
<accession>A0A0A2MTS6</accession>
<dbReference type="STRING" id="1107311.Q767_08560"/>
<name>A0A0A2MTS6_9FLAO</name>
<evidence type="ECO:0000256" key="1">
    <source>
        <dbReference type="SAM" id="Phobius"/>
    </source>
</evidence>
<dbReference type="OrthoDB" id="1377116at2"/>
<feature type="transmembrane region" description="Helical" evidence="1">
    <location>
        <begin position="199"/>
        <end position="222"/>
    </location>
</feature>
<feature type="transmembrane region" description="Helical" evidence="1">
    <location>
        <begin position="30"/>
        <end position="47"/>
    </location>
</feature>
<dbReference type="EMBL" id="JRLZ01000008">
    <property type="protein sequence ID" value="KGO95734.1"/>
    <property type="molecule type" value="Genomic_DNA"/>
</dbReference>
<feature type="transmembrane region" description="Helical" evidence="1">
    <location>
        <begin position="143"/>
        <end position="167"/>
    </location>
</feature>
<keyword evidence="1" id="KW-1133">Transmembrane helix</keyword>
<dbReference type="Proteomes" id="UP000030149">
    <property type="component" value="Unassembled WGS sequence"/>
</dbReference>
<sequence>MNKSTPALLLYFAASLMYVFSIAFQWDDTFALLFKPMIFPAIYFYYWQESKSKPQLMSSLILLLFFVGDMIILVDSKNLLIPLILLNLFAYSILTFSVTGDLLKIKNPEISNLKILTVFTVIAILVSLLYIAMSLVFNASGSNFGLLMVYGVVLMLLSVAILMYYILKNNTASFFVLMTIICFIISDLFHILYNYYDHFQVFININVCCQVISFYFLVKYFLHQNHYTSQLSYDEDDE</sequence>
<feature type="transmembrane region" description="Helical" evidence="1">
    <location>
        <begin position="115"/>
        <end position="137"/>
    </location>
</feature>
<comment type="caution">
    <text evidence="2">The sequence shown here is derived from an EMBL/GenBank/DDBJ whole genome shotgun (WGS) entry which is preliminary data.</text>
</comment>
<reference evidence="2 3" key="2">
    <citation type="journal article" date="2015" name="Stand. Genomic Sci.">
        <title>High quality draft genomic sequence of Flavobacterium enshiense DK69(T) and comparison among Flavobacterium genomes.</title>
        <authorList>
            <person name="Zeng Z."/>
            <person name="Chen C."/>
            <person name="Du H."/>
            <person name="Wang G."/>
            <person name="Li M."/>
        </authorList>
    </citation>
    <scope>NUCLEOTIDE SEQUENCE [LARGE SCALE GENOMIC DNA]</scope>
    <source>
        <strain evidence="2 3">DK69</strain>
    </source>
</reference>
<evidence type="ECO:0000313" key="2">
    <source>
        <dbReference type="EMBL" id="KGO95734.1"/>
    </source>
</evidence>
<organism evidence="2 3">
    <name type="scientific">Flavobacterium enshiense DK69</name>
    <dbReference type="NCBI Taxonomy" id="1107311"/>
    <lineage>
        <taxon>Bacteria</taxon>
        <taxon>Pseudomonadati</taxon>
        <taxon>Bacteroidota</taxon>
        <taxon>Flavobacteriia</taxon>
        <taxon>Flavobacteriales</taxon>
        <taxon>Flavobacteriaceae</taxon>
        <taxon>Flavobacterium</taxon>
    </lineage>
</organism>